<protein>
    <submittedName>
        <fullName evidence="7">PsbS</fullName>
    </submittedName>
</protein>
<dbReference type="GO" id="GO:0003677">
    <property type="term" value="F:DNA binding"/>
    <property type="evidence" value="ECO:0007669"/>
    <property type="project" value="InterPro"/>
</dbReference>
<evidence type="ECO:0000256" key="4">
    <source>
        <dbReference type="ARBA" id="ARBA00023163"/>
    </source>
</evidence>
<dbReference type="Pfam" id="PF04542">
    <property type="entry name" value="Sigma70_r2"/>
    <property type="match status" value="1"/>
</dbReference>
<dbReference type="InterPro" id="IPR013324">
    <property type="entry name" value="RNA_pol_sigma_r3/r4-like"/>
</dbReference>
<dbReference type="eggNOG" id="COG1595">
    <property type="taxonomic scope" value="Bacteria"/>
</dbReference>
<dbReference type="Pfam" id="PF08281">
    <property type="entry name" value="Sigma70_r4_2"/>
    <property type="match status" value="1"/>
</dbReference>
<dbReference type="InterPro" id="IPR007627">
    <property type="entry name" value="RNA_pol_sigma70_r2"/>
</dbReference>
<evidence type="ECO:0000259" key="5">
    <source>
        <dbReference type="Pfam" id="PF04542"/>
    </source>
</evidence>
<dbReference type="HOGENOM" id="CLU_047691_12_5_6"/>
<evidence type="ECO:0000313" key="7">
    <source>
        <dbReference type="EMBL" id="ACE83078.1"/>
    </source>
</evidence>
<dbReference type="EMBL" id="CP000934">
    <property type="protein sequence ID" value="ACE83078.1"/>
    <property type="molecule type" value="Genomic_DNA"/>
</dbReference>
<keyword evidence="3" id="KW-0731">Sigma factor</keyword>
<dbReference type="InterPro" id="IPR013325">
    <property type="entry name" value="RNA_pol_sigma_r2"/>
</dbReference>
<dbReference type="GO" id="GO:0006352">
    <property type="term" value="P:DNA-templated transcription initiation"/>
    <property type="evidence" value="ECO:0007669"/>
    <property type="project" value="InterPro"/>
</dbReference>
<dbReference type="RefSeq" id="WP_012487497.1">
    <property type="nucleotide sequence ID" value="NC_010995.1"/>
</dbReference>
<keyword evidence="8" id="KW-1185">Reference proteome</keyword>
<dbReference type="InterPro" id="IPR039425">
    <property type="entry name" value="RNA_pol_sigma-70-like"/>
</dbReference>
<evidence type="ECO:0000256" key="3">
    <source>
        <dbReference type="ARBA" id="ARBA00023082"/>
    </source>
</evidence>
<evidence type="ECO:0000256" key="1">
    <source>
        <dbReference type="ARBA" id="ARBA00010641"/>
    </source>
</evidence>
<dbReference type="Proteomes" id="UP000001036">
    <property type="component" value="Chromosome"/>
</dbReference>
<dbReference type="InterPro" id="IPR013249">
    <property type="entry name" value="RNA_pol_sigma70_r4_t2"/>
</dbReference>
<name>B3PGM9_CELJU</name>
<keyword evidence="4" id="KW-0804">Transcription</keyword>
<comment type="similarity">
    <text evidence="1">Belongs to the sigma-70 factor family. ECF subfamily.</text>
</comment>
<dbReference type="NCBIfam" id="TIGR02937">
    <property type="entry name" value="sigma70-ECF"/>
    <property type="match status" value="1"/>
</dbReference>
<feature type="domain" description="RNA polymerase sigma factor 70 region 4 type 2" evidence="6">
    <location>
        <begin position="150"/>
        <end position="202"/>
    </location>
</feature>
<feature type="domain" description="RNA polymerase sigma-70 region 2" evidence="5">
    <location>
        <begin position="47"/>
        <end position="116"/>
    </location>
</feature>
<dbReference type="Gene3D" id="1.10.1740.10">
    <property type="match status" value="1"/>
</dbReference>
<dbReference type="InterPro" id="IPR014284">
    <property type="entry name" value="RNA_pol_sigma-70_dom"/>
</dbReference>
<dbReference type="PANTHER" id="PTHR43133:SF63">
    <property type="entry name" value="RNA POLYMERASE SIGMA FACTOR FECI-RELATED"/>
    <property type="match status" value="1"/>
</dbReference>
<dbReference type="STRING" id="498211.CJA_1880"/>
<dbReference type="PANTHER" id="PTHR43133">
    <property type="entry name" value="RNA POLYMERASE ECF-TYPE SIGMA FACTO"/>
    <property type="match status" value="1"/>
</dbReference>
<organism evidence="7 8">
    <name type="scientific">Cellvibrio japonicus (strain Ueda107)</name>
    <name type="common">Pseudomonas fluorescens subsp. cellulosa</name>
    <dbReference type="NCBI Taxonomy" id="498211"/>
    <lineage>
        <taxon>Bacteria</taxon>
        <taxon>Pseudomonadati</taxon>
        <taxon>Pseudomonadota</taxon>
        <taxon>Gammaproteobacteria</taxon>
        <taxon>Cellvibrionales</taxon>
        <taxon>Cellvibrionaceae</taxon>
        <taxon>Cellvibrio</taxon>
    </lineage>
</organism>
<gene>
    <name evidence="7" type="primary">psbS</name>
    <name evidence="7" type="ordered locus">CJA_1880</name>
</gene>
<proteinExistence type="inferred from homology"/>
<evidence type="ECO:0000259" key="6">
    <source>
        <dbReference type="Pfam" id="PF08281"/>
    </source>
</evidence>
<dbReference type="InterPro" id="IPR036388">
    <property type="entry name" value="WH-like_DNA-bd_sf"/>
</dbReference>
<evidence type="ECO:0000256" key="2">
    <source>
        <dbReference type="ARBA" id="ARBA00023015"/>
    </source>
</evidence>
<dbReference type="SMR" id="B3PGM9"/>
<dbReference type="KEGG" id="cja:CJA_1880"/>
<sequence>MIILLIIDIILFAYVSGLWLLNKYSLILGQTMLDASIHTPPAPWVQIYTENLSTLLRFAYKLTGCNHQAEDMVQDAFFRLTSAPPVTSTRISSSKDQLNYLFQIIRNLAIDHYRKQVLINKHIAIDAEEDDINPYEISPQKIYEDQRLLEQLSTLLSELPDRTRYAFERHRIFGIPQKEIAEELGVSPTLVNFMIRDALIHCSKLF</sequence>
<dbReference type="GO" id="GO:0016987">
    <property type="term" value="F:sigma factor activity"/>
    <property type="evidence" value="ECO:0007669"/>
    <property type="project" value="UniProtKB-KW"/>
</dbReference>
<dbReference type="Gene3D" id="1.10.10.10">
    <property type="entry name" value="Winged helix-like DNA-binding domain superfamily/Winged helix DNA-binding domain"/>
    <property type="match status" value="1"/>
</dbReference>
<evidence type="ECO:0000313" key="8">
    <source>
        <dbReference type="Proteomes" id="UP000001036"/>
    </source>
</evidence>
<dbReference type="SUPFAM" id="SSF88946">
    <property type="entry name" value="Sigma2 domain of RNA polymerase sigma factors"/>
    <property type="match status" value="1"/>
</dbReference>
<keyword evidence="2" id="KW-0805">Transcription regulation</keyword>
<accession>B3PGM9</accession>
<reference evidence="7 8" key="1">
    <citation type="journal article" date="2008" name="J. Bacteriol.">
        <title>Insights into plant cell wall degradation from the genome sequence of the soil bacterium Cellvibrio japonicus.</title>
        <authorList>
            <person name="Deboy R.T."/>
            <person name="Mongodin E.F."/>
            <person name="Fouts D.E."/>
            <person name="Tailford L.E."/>
            <person name="Khouri H."/>
            <person name="Emerson J.B."/>
            <person name="Mohamoud Y."/>
            <person name="Watkins K."/>
            <person name="Henrissat B."/>
            <person name="Gilbert H.J."/>
            <person name="Nelson K.E."/>
        </authorList>
    </citation>
    <scope>NUCLEOTIDE SEQUENCE [LARGE SCALE GENOMIC DNA]</scope>
    <source>
        <strain evidence="7 8">Ueda107</strain>
    </source>
</reference>
<dbReference type="AlphaFoldDB" id="B3PGM9"/>
<dbReference type="SUPFAM" id="SSF88659">
    <property type="entry name" value="Sigma3 and sigma4 domains of RNA polymerase sigma factors"/>
    <property type="match status" value="1"/>
</dbReference>